<sequence length="75" mass="8491">MFSIVSARQSGSAKEELSREGSGNLKGKKADPAVEVVEQARMENESRAEEKRRGNESRRCIERNRDPKKTKERDG</sequence>
<name>A0A1L9SGD3_9EURO</name>
<evidence type="ECO:0000256" key="1">
    <source>
        <dbReference type="SAM" id="MobiDB-lite"/>
    </source>
</evidence>
<dbReference type="EMBL" id="KV878343">
    <property type="protein sequence ID" value="OJJ46147.1"/>
    <property type="molecule type" value="Genomic_DNA"/>
</dbReference>
<dbReference type="RefSeq" id="XP_022580657.1">
    <property type="nucleotide sequence ID" value="XM_022723202.1"/>
</dbReference>
<organism evidence="2 3">
    <name type="scientific">Penicilliopsis zonata CBS 506.65</name>
    <dbReference type="NCBI Taxonomy" id="1073090"/>
    <lineage>
        <taxon>Eukaryota</taxon>
        <taxon>Fungi</taxon>
        <taxon>Dikarya</taxon>
        <taxon>Ascomycota</taxon>
        <taxon>Pezizomycotina</taxon>
        <taxon>Eurotiomycetes</taxon>
        <taxon>Eurotiomycetidae</taxon>
        <taxon>Eurotiales</taxon>
        <taxon>Aspergillaceae</taxon>
        <taxon>Penicilliopsis</taxon>
    </lineage>
</organism>
<feature type="non-terminal residue" evidence="2">
    <location>
        <position position="75"/>
    </location>
</feature>
<feature type="compositionally biased region" description="Basic and acidic residues" evidence="1">
    <location>
        <begin position="28"/>
        <end position="75"/>
    </location>
</feature>
<protein>
    <submittedName>
        <fullName evidence="2">Uncharacterized protein</fullName>
    </submittedName>
</protein>
<feature type="compositionally biased region" description="Polar residues" evidence="1">
    <location>
        <begin position="1"/>
        <end position="12"/>
    </location>
</feature>
<keyword evidence="3" id="KW-1185">Reference proteome</keyword>
<evidence type="ECO:0000313" key="2">
    <source>
        <dbReference type="EMBL" id="OJJ46147.1"/>
    </source>
</evidence>
<dbReference type="Proteomes" id="UP000184188">
    <property type="component" value="Unassembled WGS sequence"/>
</dbReference>
<gene>
    <name evidence="2" type="ORF">ASPZODRAFT_133147</name>
</gene>
<dbReference type="AlphaFoldDB" id="A0A1L9SGD3"/>
<reference evidence="3" key="1">
    <citation type="journal article" date="2017" name="Genome Biol.">
        <title>Comparative genomics reveals high biological diversity and specific adaptations in the industrially and medically important fungal genus Aspergillus.</title>
        <authorList>
            <person name="de Vries R.P."/>
            <person name="Riley R."/>
            <person name="Wiebenga A."/>
            <person name="Aguilar-Osorio G."/>
            <person name="Amillis S."/>
            <person name="Uchima C.A."/>
            <person name="Anderluh G."/>
            <person name="Asadollahi M."/>
            <person name="Askin M."/>
            <person name="Barry K."/>
            <person name="Battaglia E."/>
            <person name="Bayram O."/>
            <person name="Benocci T."/>
            <person name="Braus-Stromeyer S.A."/>
            <person name="Caldana C."/>
            <person name="Canovas D."/>
            <person name="Cerqueira G.C."/>
            <person name="Chen F."/>
            <person name="Chen W."/>
            <person name="Choi C."/>
            <person name="Clum A."/>
            <person name="Dos Santos R.A."/>
            <person name="Damasio A.R."/>
            <person name="Diallinas G."/>
            <person name="Emri T."/>
            <person name="Fekete E."/>
            <person name="Flipphi M."/>
            <person name="Freyberg S."/>
            <person name="Gallo A."/>
            <person name="Gournas C."/>
            <person name="Habgood R."/>
            <person name="Hainaut M."/>
            <person name="Harispe M.L."/>
            <person name="Henrissat B."/>
            <person name="Hilden K.S."/>
            <person name="Hope R."/>
            <person name="Hossain A."/>
            <person name="Karabika E."/>
            <person name="Karaffa L."/>
            <person name="Karanyi Z."/>
            <person name="Krasevec N."/>
            <person name="Kuo A."/>
            <person name="Kusch H."/>
            <person name="LaButti K."/>
            <person name="Lagendijk E.L."/>
            <person name="Lapidus A."/>
            <person name="Levasseur A."/>
            <person name="Lindquist E."/>
            <person name="Lipzen A."/>
            <person name="Logrieco A.F."/>
            <person name="MacCabe A."/>
            <person name="Maekelae M.R."/>
            <person name="Malavazi I."/>
            <person name="Melin P."/>
            <person name="Meyer V."/>
            <person name="Mielnichuk N."/>
            <person name="Miskei M."/>
            <person name="Molnar A.P."/>
            <person name="Mule G."/>
            <person name="Ngan C.Y."/>
            <person name="Orejas M."/>
            <person name="Orosz E."/>
            <person name="Ouedraogo J.P."/>
            <person name="Overkamp K.M."/>
            <person name="Park H.-S."/>
            <person name="Perrone G."/>
            <person name="Piumi F."/>
            <person name="Punt P.J."/>
            <person name="Ram A.F."/>
            <person name="Ramon A."/>
            <person name="Rauscher S."/>
            <person name="Record E."/>
            <person name="Riano-Pachon D.M."/>
            <person name="Robert V."/>
            <person name="Roehrig J."/>
            <person name="Ruller R."/>
            <person name="Salamov A."/>
            <person name="Salih N.S."/>
            <person name="Samson R.A."/>
            <person name="Sandor E."/>
            <person name="Sanguinetti M."/>
            <person name="Schuetze T."/>
            <person name="Sepcic K."/>
            <person name="Shelest E."/>
            <person name="Sherlock G."/>
            <person name="Sophianopoulou V."/>
            <person name="Squina F.M."/>
            <person name="Sun H."/>
            <person name="Susca A."/>
            <person name="Todd R.B."/>
            <person name="Tsang A."/>
            <person name="Unkles S.E."/>
            <person name="van de Wiele N."/>
            <person name="van Rossen-Uffink D."/>
            <person name="Oliveira J.V."/>
            <person name="Vesth T.C."/>
            <person name="Visser J."/>
            <person name="Yu J.-H."/>
            <person name="Zhou M."/>
            <person name="Andersen M.R."/>
            <person name="Archer D.B."/>
            <person name="Baker S.E."/>
            <person name="Benoit I."/>
            <person name="Brakhage A.A."/>
            <person name="Braus G.H."/>
            <person name="Fischer R."/>
            <person name="Frisvad J.C."/>
            <person name="Goldman G.H."/>
            <person name="Houbraken J."/>
            <person name="Oakley B."/>
            <person name="Pocsi I."/>
            <person name="Scazzocchio C."/>
            <person name="Seiboth B."/>
            <person name="vanKuyk P.A."/>
            <person name="Wortman J."/>
            <person name="Dyer P.S."/>
            <person name="Grigoriev I.V."/>
        </authorList>
    </citation>
    <scope>NUCLEOTIDE SEQUENCE [LARGE SCALE GENOMIC DNA]</scope>
    <source>
        <strain evidence="3">CBS 506.65</strain>
    </source>
</reference>
<accession>A0A1L9SGD3</accession>
<feature type="region of interest" description="Disordered" evidence="1">
    <location>
        <begin position="1"/>
        <end position="75"/>
    </location>
</feature>
<proteinExistence type="predicted"/>
<evidence type="ECO:0000313" key="3">
    <source>
        <dbReference type="Proteomes" id="UP000184188"/>
    </source>
</evidence>
<dbReference type="VEuPathDB" id="FungiDB:ASPZODRAFT_133147"/>
<dbReference type="GeneID" id="34609667"/>